<feature type="region of interest" description="Disordered" evidence="1">
    <location>
        <begin position="1"/>
        <end position="170"/>
    </location>
</feature>
<feature type="compositionally biased region" description="Basic and acidic residues" evidence="1">
    <location>
        <begin position="26"/>
        <end position="40"/>
    </location>
</feature>
<dbReference type="EMBL" id="JAUSYA010000001">
    <property type="protein sequence ID" value="MDQ0686575.1"/>
    <property type="molecule type" value="Genomic_DNA"/>
</dbReference>
<feature type="domain" description="DUF4190" evidence="3">
    <location>
        <begin position="206"/>
        <end position="271"/>
    </location>
</feature>
<organism evidence="4 5">
    <name type="scientific">Streptomyces achromogenes</name>
    <dbReference type="NCBI Taxonomy" id="67255"/>
    <lineage>
        <taxon>Bacteria</taxon>
        <taxon>Bacillati</taxon>
        <taxon>Actinomycetota</taxon>
        <taxon>Actinomycetes</taxon>
        <taxon>Kitasatosporales</taxon>
        <taxon>Streptomycetaceae</taxon>
        <taxon>Streptomyces</taxon>
    </lineage>
</organism>
<dbReference type="Pfam" id="PF13828">
    <property type="entry name" value="DUF4190"/>
    <property type="match status" value="1"/>
</dbReference>
<proteinExistence type="predicted"/>
<sequence length="281" mass="27312">MSDDAPTPAGDAAHDPWPAPASDATDGPRDAEPGRPRVPLDKAAPAGSAPDAASPPPPNPWAAPGGEARSGPGHTVAANEPLAPGTGGPTAQDQAPPSVHDQRTMTSLPGVTPQPWADPFGGPQPNGTLGGFPPPDPATAAGGPPPGHFAPPAHGGPVPPPPIAPDGPGQVPYGYPGGYGYPSHPHYGGAPGLYGWGGGVGDNNGLGVAGLVLGILASVVFCLWPLAIVFGILGVVFGAIGRGKARRGEASNPGQALAGIICGAVGMVLAIGVGVLTIVAP</sequence>
<reference evidence="4 5" key="1">
    <citation type="submission" date="2023-07" db="EMBL/GenBank/DDBJ databases">
        <title>Comparative genomics of wheat-associated soil bacteria to identify genetic determinants of phenazine resistance.</title>
        <authorList>
            <person name="Mouncey N."/>
        </authorList>
    </citation>
    <scope>NUCLEOTIDE SEQUENCE [LARGE SCALE GENOMIC DNA]</scope>
    <source>
        <strain evidence="4 5">W4I19-2</strain>
    </source>
</reference>
<evidence type="ECO:0000256" key="1">
    <source>
        <dbReference type="SAM" id="MobiDB-lite"/>
    </source>
</evidence>
<feature type="transmembrane region" description="Helical" evidence="2">
    <location>
        <begin position="211"/>
        <end position="237"/>
    </location>
</feature>
<feature type="compositionally biased region" description="Pro residues" evidence="1">
    <location>
        <begin position="132"/>
        <end position="149"/>
    </location>
</feature>
<dbReference type="RefSeq" id="WP_306949049.1">
    <property type="nucleotide sequence ID" value="NZ_JAUSYA010000001.1"/>
</dbReference>
<dbReference type="Proteomes" id="UP001243364">
    <property type="component" value="Unassembled WGS sequence"/>
</dbReference>
<evidence type="ECO:0000256" key="2">
    <source>
        <dbReference type="SAM" id="Phobius"/>
    </source>
</evidence>
<feature type="compositionally biased region" description="Low complexity" evidence="1">
    <location>
        <begin position="43"/>
        <end position="52"/>
    </location>
</feature>
<protein>
    <recommendedName>
        <fullName evidence="3">DUF4190 domain-containing protein</fullName>
    </recommendedName>
</protein>
<comment type="caution">
    <text evidence="4">The sequence shown here is derived from an EMBL/GenBank/DDBJ whole genome shotgun (WGS) entry which is preliminary data.</text>
</comment>
<evidence type="ECO:0000313" key="4">
    <source>
        <dbReference type="EMBL" id="MDQ0686575.1"/>
    </source>
</evidence>
<evidence type="ECO:0000259" key="3">
    <source>
        <dbReference type="Pfam" id="PF13828"/>
    </source>
</evidence>
<keyword evidence="2" id="KW-0472">Membrane</keyword>
<feature type="transmembrane region" description="Helical" evidence="2">
    <location>
        <begin position="257"/>
        <end position="280"/>
    </location>
</feature>
<name>A0ABU0Q7D6_STRAH</name>
<accession>A0ABU0Q7D6</accession>
<keyword evidence="5" id="KW-1185">Reference proteome</keyword>
<keyword evidence="2" id="KW-0812">Transmembrane</keyword>
<keyword evidence="2" id="KW-1133">Transmembrane helix</keyword>
<evidence type="ECO:0000313" key="5">
    <source>
        <dbReference type="Proteomes" id="UP001243364"/>
    </source>
</evidence>
<dbReference type="InterPro" id="IPR025241">
    <property type="entry name" value="DUF4190"/>
</dbReference>
<gene>
    <name evidence="4" type="ORF">QFZ56_005538</name>
</gene>